<dbReference type="InterPro" id="IPR036990">
    <property type="entry name" value="M14A-like_propep"/>
</dbReference>
<keyword evidence="10" id="KW-0862">Zinc</keyword>
<dbReference type="KEGG" id="soy:115885670"/>
<dbReference type="PANTHER" id="PTHR11705:SF91">
    <property type="entry name" value="FI01817P-RELATED"/>
    <property type="match status" value="1"/>
</dbReference>
<accession>A0A6J2YB87</accession>
<evidence type="ECO:0000256" key="6">
    <source>
        <dbReference type="ARBA" id="ARBA00022670"/>
    </source>
</evidence>
<keyword evidence="8 15" id="KW-0732">Signal</keyword>
<keyword evidence="5" id="KW-0121">Carboxypeptidase</keyword>
<dbReference type="GeneID" id="115885670"/>
<dbReference type="Proteomes" id="UP000504635">
    <property type="component" value="Unplaced"/>
</dbReference>
<evidence type="ECO:0000256" key="10">
    <source>
        <dbReference type="ARBA" id="ARBA00022833"/>
    </source>
</evidence>
<organism evidence="17 18">
    <name type="scientific">Sitophilus oryzae</name>
    <name type="common">Rice weevil</name>
    <name type="synonym">Curculio oryzae</name>
    <dbReference type="NCBI Taxonomy" id="7048"/>
    <lineage>
        <taxon>Eukaryota</taxon>
        <taxon>Metazoa</taxon>
        <taxon>Ecdysozoa</taxon>
        <taxon>Arthropoda</taxon>
        <taxon>Hexapoda</taxon>
        <taxon>Insecta</taxon>
        <taxon>Pterygota</taxon>
        <taxon>Neoptera</taxon>
        <taxon>Endopterygota</taxon>
        <taxon>Coleoptera</taxon>
        <taxon>Polyphaga</taxon>
        <taxon>Cucujiformia</taxon>
        <taxon>Curculionidae</taxon>
        <taxon>Dryophthorinae</taxon>
        <taxon>Sitophilus</taxon>
    </lineage>
</organism>
<evidence type="ECO:0000256" key="14">
    <source>
        <dbReference type="PROSITE-ProRule" id="PRU01379"/>
    </source>
</evidence>
<dbReference type="PRINTS" id="PR00765">
    <property type="entry name" value="CRBOXYPTASEA"/>
</dbReference>
<evidence type="ECO:0000256" key="1">
    <source>
        <dbReference type="ARBA" id="ARBA00001947"/>
    </source>
</evidence>
<evidence type="ECO:0000256" key="5">
    <source>
        <dbReference type="ARBA" id="ARBA00022645"/>
    </source>
</evidence>
<evidence type="ECO:0000256" key="13">
    <source>
        <dbReference type="ARBA" id="ARBA00057299"/>
    </source>
</evidence>
<dbReference type="GO" id="GO:0005615">
    <property type="term" value="C:extracellular space"/>
    <property type="evidence" value="ECO:0007669"/>
    <property type="project" value="TreeGrafter"/>
</dbReference>
<dbReference type="Pfam" id="PF02244">
    <property type="entry name" value="Propep_M14"/>
    <property type="match status" value="1"/>
</dbReference>
<dbReference type="GO" id="GO:0006508">
    <property type="term" value="P:proteolysis"/>
    <property type="evidence" value="ECO:0007669"/>
    <property type="project" value="UniProtKB-KW"/>
</dbReference>
<evidence type="ECO:0000256" key="8">
    <source>
        <dbReference type="ARBA" id="ARBA00022729"/>
    </source>
</evidence>
<keyword evidence="17" id="KW-1185">Reference proteome</keyword>
<feature type="chain" id="PRO_5026904687" evidence="15">
    <location>
        <begin position="23"/>
        <end position="484"/>
    </location>
</feature>
<evidence type="ECO:0000256" key="4">
    <source>
        <dbReference type="ARBA" id="ARBA00022525"/>
    </source>
</evidence>
<dbReference type="Pfam" id="PF00246">
    <property type="entry name" value="Peptidase_M14"/>
    <property type="match status" value="1"/>
</dbReference>
<keyword evidence="11" id="KW-0482">Metalloprotease</keyword>
<evidence type="ECO:0000259" key="16">
    <source>
        <dbReference type="PROSITE" id="PS52035"/>
    </source>
</evidence>
<evidence type="ECO:0000256" key="11">
    <source>
        <dbReference type="ARBA" id="ARBA00023049"/>
    </source>
</evidence>
<feature type="active site" description="Proton donor/acceptor" evidence="14">
    <location>
        <position position="447"/>
    </location>
</feature>
<keyword evidence="9" id="KW-0378">Hydrolase</keyword>
<dbReference type="PANTHER" id="PTHR11705">
    <property type="entry name" value="PROTEASE FAMILY M14 CARBOXYPEPTIDASE A,B"/>
    <property type="match status" value="1"/>
</dbReference>
<evidence type="ECO:0000256" key="3">
    <source>
        <dbReference type="ARBA" id="ARBA00005988"/>
    </source>
</evidence>
<dbReference type="InterPro" id="IPR003146">
    <property type="entry name" value="M14A_act_pep"/>
</dbReference>
<dbReference type="SUPFAM" id="SSF54897">
    <property type="entry name" value="Protease propeptides/inhibitors"/>
    <property type="match status" value="1"/>
</dbReference>
<feature type="signal peptide" evidence="15">
    <location>
        <begin position="1"/>
        <end position="22"/>
    </location>
</feature>
<dbReference type="InterPro" id="IPR000834">
    <property type="entry name" value="Peptidase_M14"/>
</dbReference>
<dbReference type="OrthoDB" id="3626597at2759"/>
<dbReference type="CDD" id="cd03860">
    <property type="entry name" value="M14_CP_A-B_like"/>
    <property type="match status" value="1"/>
</dbReference>
<keyword evidence="4" id="KW-0964">Secreted</keyword>
<proteinExistence type="inferred from homology"/>
<comment type="subcellular location">
    <subcellularLocation>
        <location evidence="2">Secreted</location>
    </subcellularLocation>
</comment>
<evidence type="ECO:0000313" key="17">
    <source>
        <dbReference type="Proteomes" id="UP000504635"/>
    </source>
</evidence>
<dbReference type="PROSITE" id="PS00132">
    <property type="entry name" value="CARBOXYPEPT_ZN_1"/>
    <property type="match status" value="1"/>
</dbReference>
<feature type="domain" description="Peptidase M14" evidence="16">
    <location>
        <begin position="191"/>
        <end position="481"/>
    </location>
</feature>
<evidence type="ECO:0000256" key="15">
    <source>
        <dbReference type="SAM" id="SignalP"/>
    </source>
</evidence>
<sequence length="484" mass="54436">MSKAVVSVVLVVALAWLGQVSSRNVREIDSLTTEESVPLQKNENPLSESTFQIEDIFDGTEQTETDQSIDKGLTKAIAFNNDTIEDELPQGRVFYTGSQLWKTIVDNEDKIDVLAKLREEQDITMWGGNSSSIDILVKSDSIKKVRNALSEKNIKFYVTIDDLQQAIDDENPPLEEEDFDNRNGHRLTWQAYHRLEDIHDYFDHLVETYPDLITLQEIGRSVGGRPIKLLKISNGQSGNKAVWIDGGIHAREWITPATVTFIINNFVSNWENEPKYVQNIDWYIAPLLNPDGYEYTHTVDRLWRKNRRGAGRCSGTDLNRNFGYRWGGQGSSKNPCAETYGGSGPFSEPETMAIQRFISDSDAKWKAYISFHSYGQYILYPWGYNRVVPPDYKELEEVGQKMAQAIRNAGGPAYTVGPAGNTLYPAAGGSDDWAKGTMKIKYAYTIELRDNGRYGFVLPASYIQPTAKEALAAIRVIAEAANKA</sequence>
<evidence type="ECO:0000256" key="12">
    <source>
        <dbReference type="ARBA" id="ARBA00023157"/>
    </source>
</evidence>
<dbReference type="GO" id="GO:0008270">
    <property type="term" value="F:zinc ion binding"/>
    <property type="evidence" value="ECO:0007669"/>
    <property type="project" value="InterPro"/>
</dbReference>
<evidence type="ECO:0000256" key="2">
    <source>
        <dbReference type="ARBA" id="ARBA00004613"/>
    </source>
</evidence>
<dbReference type="GO" id="GO:0004181">
    <property type="term" value="F:metallocarboxypeptidase activity"/>
    <property type="evidence" value="ECO:0007669"/>
    <property type="project" value="InterPro"/>
</dbReference>
<dbReference type="RefSeq" id="XP_030760511.1">
    <property type="nucleotide sequence ID" value="XM_030904651.1"/>
</dbReference>
<comment type="cofactor">
    <cofactor evidence="1">
        <name>Zn(2+)</name>
        <dbReference type="ChEBI" id="CHEBI:29105"/>
    </cofactor>
</comment>
<reference evidence="18" key="1">
    <citation type="submission" date="2025-08" db="UniProtKB">
        <authorList>
            <consortium name="RefSeq"/>
        </authorList>
    </citation>
    <scope>IDENTIFICATION</scope>
    <source>
        <tissue evidence="18">Gonads</tissue>
    </source>
</reference>
<dbReference type="InParanoid" id="A0A6J2YB87"/>
<evidence type="ECO:0000256" key="9">
    <source>
        <dbReference type="ARBA" id="ARBA00022801"/>
    </source>
</evidence>
<dbReference type="AlphaFoldDB" id="A0A6J2YB87"/>
<comment type="function">
    <text evidence="13">Involved in the digestion of the blood meal.</text>
</comment>
<dbReference type="FunCoup" id="A0A6J2YB87">
    <property type="interactions" value="5"/>
</dbReference>
<dbReference type="PROSITE" id="PS52035">
    <property type="entry name" value="PEPTIDASE_M14"/>
    <property type="match status" value="1"/>
</dbReference>
<dbReference type="SMART" id="SM00631">
    <property type="entry name" value="Zn_pept"/>
    <property type="match status" value="1"/>
</dbReference>
<dbReference type="Gene3D" id="3.40.630.10">
    <property type="entry name" value="Zn peptidases"/>
    <property type="match status" value="1"/>
</dbReference>
<gene>
    <name evidence="18" type="primary">LOC115885670</name>
</gene>
<evidence type="ECO:0000256" key="7">
    <source>
        <dbReference type="ARBA" id="ARBA00022723"/>
    </source>
</evidence>
<evidence type="ECO:0000313" key="18">
    <source>
        <dbReference type="RefSeq" id="XP_030760511.1"/>
    </source>
</evidence>
<dbReference type="FunFam" id="3.40.630.10:FF:000040">
    <property type="entry name" value="zinc carboxypeptidase"/>
    <property type="match status" value="1"/>
</dbReference>
<dbReference type="SUPFAM" id="SSF53187">
    <property type="entry name" value="Zn-dependent exopeptidases"/>
    <property type="match status" value="1"/>
</dbReference>
<dbReference type="InterPro" id="IPR057246">
    <property type="entry name" value="CARBOXYPEPT_ZN_1"/>
</dbReference>
<name>A0A6J2YB87_SITOR</name>
<keyword evidence="12" id="KW-1015">Disulfide bond</keyword>
<protein>
    <submittedName>
        <fullName evidence="18">Carboxypeptidase B-like</fullName>
    </submittedName>
</protein>
<comment type="similarity">
    <text evidence="3 14">Belongs to the peptidase M14 family.</text>
</comment>
<dbReference type="Gene3D" id="3.30.70.340">
    <property type="entry name" value="Metallocarboxypeptidase-like"/>
    <property type="match status" value="1"/>
</dbReference>
<keyword evidence="6" id="KW-0645">Protease</keyword>
<keyword evidence="7" id="KW-0479">Metal-binding</keyword>